<keyword evidence="2" id="KW-0560">Oxidoreductase</keyword>
<dbReference type="InterPro" id="IPR002347">
    <property type="entry name" value="SDR_fam"/>
</dbReference>
<keyword evidence="6" id="KW-1185">Reference proteome</keyword>
<keyword evidence="3" id="KW-0520">NAD</keyword>
<dbReference type="FunFam" id="3.40.50.720:FF:000084">
    <property type="entry name" value="Short-chain dehydrogenase reductase"/>
    <property type="match status" value="1"/>
</dbReference>
<comment type="similarity">
    <text evidence="1">Belongs to the short-chain dehydrogenases/reductases (SDR) family.</text>
</comment>
<dbReference type="PROSITE" id="PS00061">
    <property type="entry name" value="ADH_SHORT"/>
    <property type="match status" value="1"/>
</dbReference>
<dbReference type="Pfam" id="PF13561">
    <property type="entry name" value="adh_short_C2"/>
    <property type="match status" value="1"/>
</dbReference>
<dbReference type="Proteomes" id="UP000005234">
    <property type="component" value="Chromosome"/>
</dbReference>
<dbReference type="SMART" id="SM00822">
    <property type="entry name" value="PKS_KR"/>
    <property type="match status" value="1"/>
</dbReference>
<proteinExistence type="inferred from homology"/>
<evidence type="ECO:0000313" key="5">
    <source>
        <dbReference type="EMBL" id="AFC85682.1"/>
    </source>
</evidence>
<dbReference type="InterPro" id="IPR020904">
    <property type="entry name" value="Sc_DH/Rdtase_CS"/>
</dbReference>
<dbReference type="KEGG" id="fau:Fraau_1236"/>
<reference evidence="5" key="1">
    <citation type="submission" date="2012-02" db="EMBL/GenBank/DDBJ databases">
        <title>The complete genome of Frateuria aurantia DSM 6220.</title>
        <authorList>
            <consortium name="US DOE Joint Genome Institute (JGI-PGF)"/>
            <person name="Lucas S."/>
            <person name="Copeland A."/>
            <person name="Lapidus A."/>
            <person name="Glavina del Rio T."/>
            <person name="Dalin E."/>
            <person name="Tice H."/>
            <person name="Bruce D."/>
            <person name="Goodwin L."/>
            <person name="Pitluck S."/>
            <person name="Peters L."/>
            <person name="Ovchinnikova G."/>
            <person name="Teshima H."/>
            <person name="Kyrpides N."/>
            <person name="Mavromatis K."/>
            <person name="Ivanova N."/>
            <person name="Brettin T."/>
            <person name="Detter J.C."/>
            <person name="Han C."/>
            <person name="Larimer F."/>
            <person name="Land M."/>
            <person name="Hauser L."/>
            <person name="Markowitz V."/>
            <person name="Cheng J.-F."/>
            <person name="Hugenholtz P."/>
            <person name="Woyke T."/>
            <person name="Wu D."/>
            <person name="Brambilla E."/>
            <person name="Klenk H.-P."/>
            <person name="Eisen J.A."/>
        </authorList>
    </citation>
    <scope>NUCLEOTIDE SEQUENCE</scope>
    <source>
        <strain evidence="5">DSM 6220</strain>
    </source>
</reference>
<evidence type="ECO:0000259" key="4">
    <source>
        <dbReference type="SMART" id="SM00822"/>
    </source>
</evidence>
<evidence type="ECO:0000256" key="3">
    <source>
        <dbReference type="ARBA" id="ARBA00023027"/>
    </source>
</evidence>
<sequence>MTIQFDHTGKVAFVTGGGTGIGRATAVAFAKAGACVAVVGRTQAKIDETVHLIEQAGGRAISILCDVSKEKEVQAAVATTVSTFGRLDFAFNNAGVEHGGIALTDLSSTEWERQIGINLSGVFFSMKHQIPEILKQGGGAVVNTSSGAGVKGFGGQAGYCAAKWGVIGLSKAAALDFAAKGVRVNVVSPGFIDTPMMQRFTGGTEEGLRTVVENEPVGRPGQPEEIAATVLWLCSQEAAFSTGSNLVVDGGQTV</sequence>
<dbReference type="PRINTS" id="PR00081">
    <property type="entry name" value="GDHRDH"/>
</dbReference>
<evidence type="ECO:0000313" key="6">
    <source>
        <dbReference type="Proteomes" id="UP000005234"/>
    </source>
</evidence>
<evidence type="ECO:0000256" key="2">
    <source>
        <dbReference type="ARBA" id="ARBA00023002"/>
    </source>
</evidence>
<dbReference type="InterPro" id="IPR036291">
    <property type="entry name" value="NAD(P)-bd_dom_sf"/>
</dbReference>
<dbReference type="OrthoDB" id="9787298at2"/>
<dbReference type="PRINTS" id="PR00080">
    <property type="entry name" value="SDRFAMILY"/>
</dbReference>
<dbReference type="AlphaFoldDB" id="H8L4K6"/>
<dbReference type="NCBIfam" id="NF005559">
    <property type="entry name" value="PRK07231.1"/>
    <property type="match status" value="1"/>
</dbReference>
<dbReference type="GO" id="GO:0016491">
    <property type="term" value="F:oxidoreductase activity"/>
    <property type="evidence" value="ECO:0007669"/>
    <property type="project" value="UniProtKB-KW"/>
</dbReference>
<dbReference type="InterPro" id="IPR057326">
    <property type="entry name" value="KR_dom"/>
</dbReference>
<organism evidence="5 6">
    <name type="scientific">Frateuria aurantia (strain ATCC 33424 / DSM 6220 / KCTC 2777 / LMG 1558 / NBRC 3245 / NCIMB 13370)</name>
    <name type="common">Acetobacter aurantius</name>
    <dbReference type="NCBI Taxonomy" id="767434"/>
    <lineage>
        <taxon>Bacteria</taxon>
        <taxon>Pseudomonadati</taxon>
        <taxon>Pseudomonadota</taxon>
        <taxon>Gammaproteobacteria</taxon>
        <taxon>Lysobacterales</taxon>
        <taxon>Rhodanobacteraceae</taxon>
        <taxon>Frateuria</taxon>
    </lineage>
</organism>
<dbReference type="HOGENOM" id="CLU_010194_1_0_6"/>
<feature type="domain" description="Ketoreductase" evidence="4">
    <location>
        <begin position="10"/>
        <end position="195"/>
    </location>
</feature>
<dbReference type="STRING" id="767434.Fraau_1236"/>
<dbReference type="eggNOG" id="COG1028">
    <property type="taxonomic scope" value="Bacteria"/>
</dbReference>
<dbReference type="PANTHER" id="PTHR24321">
    <property type="entry name" value="DEHYDROGENASES, SHORT CHAIN"/>
    <property type="match status" value="1"/>
</dbReference>
<dbReference type="CDD" id="cd05233">
    <property type="entry name" value="SDR_c"/>
    <property type="match status" value="1"/>
</dbReference>
<dbReference type="SUPFAM" id="SSF51735">
    <property type="entry name" value="NAD(P)-binding Rossmann-fold domains"/>
    <property type="match status" value="1"/>
</dbReference>
<dbReference type="Gene3D" id="3.40.50.720">
    <property type="entry name" value="NAD(P)-binding Rossmann-like Domain"/>
    <property type="match status" value="1"/>
</dbReference>
<gene>
    <name evidence="5" type="ordered locus">Fraau_1236</name>
</gene>
<dbReference type="PANTHER" id="PTHR24321:SF8">
    <property type="entry name" value="ESTRADIOL 17-BETA-DEHYDROGENASE 8-RELATED"/>
    <property type="match status" value="1"/>
</dbReference>
<accession>H8L4K6</accession>
<name>H8L4K6_FRAAD</name>
<dbReference type="RefSeq" id="WP_014402688.1">
    <property type="nucleotide sequence ID" value="NC_017033.1"/>
</dbReference>
<evidence type="ECO:0000256" key="1">
    <source>
        <dbReference type="ARBA" id="ARBA00006484"/>
    </source>
</evidence>
<dbReference type="EMBL" id="CP003350">
    <property type="protein sequence ID" value="AFC85682.1"/>
    <property type="molecule type" value="Genomic_DNA"/>
</dbReference>
<protein>
    <recommendedName>
        <fullName evidence="4">Ketoreductase domain-containing protein</fullName>
    </recommendedName>
</protein>